<proteinExistence type="predicted"/>
<sequence>MSLCFKRPLWFGLFVFSALFLVLALGQKANATSITLDTTDTELCEVQVTIGPEAPNGPIHRFTDIDEDDRYTFQTNKLCNRRSVGGEACTGEYTEWACCEAKDGEDITCRVP</sequence>
<reference evidence="1 2" key="1">
    <citation type="submission" date="2016-10" db="EMBL/GenBank/DDBJ databases">
        <authorList>
            <person name="Varghese N."/>
            <person name="Submissions S."/>
        </authorList>
    </citation>
    <scope>NUCLEOTIDE SEQUENCE [LARGE SCALE GENOMIC DNA]</scope>
    <source>
        <strain evidence="1 2">DSM 16392</strain>
    </source>
</reference>
<gene>
    <name evidence="1" type="ORF">SAMN04488518_101774</name>
</gene>
<comment type="caution">
    <text evidence="1">The sequence shown here is derived from an EMBL/GenBank/DDBJ whole genome shotgun (WGS) entry which is preliminary data.</text>
</comment>
<organism evidence="1 2">
    <name type="scientific">Pseudovibrio ascidiaceicola</name>
    <dbReference type="NCBI Taxonomy" id="285279"/>
    <lineage>
        <taxon>Bacteria</taxon>
        <taxon>Pseudomonadati</taxon>
        <taxon>Pseudomonadota</taxon>
        <taxon>Alphaproteobacteria</taxon>
        <taxon>Hyphomicrobiales</taxon>
        <taxon>Stappiaceae</taxon>
        <taxon>Pseudovibrio</taxon>
    </lineage>
</organism>
<dbReference type="RefSeq" id="WP_063297285.1">
    <property type="nucleotide sequence ID" value="NZ_FOSK01000001.1"/>
</dbReference>
<evidence type="ECO:0000313" key="1">
    <source>
        <dbReference type="EMBL" id="SFK01552.1"/>
    </source>
</evidence>
<protein>
    <submittedName>
        <fullName evidence="1">Uncharacterized protein</fullName>
    </submittedName>
</protein>
<evidence type="ECO:0000313" key="2">
    <source>
        <dbReference type="Proteomes" id="UP000199598"/>
    </source>
</evidence>
<dbReference type="EMBL" id="FOSK01000001">
    <property type="protein sequence ID" value="SFK01552.1"/>
    <property type="molecule type" value="Genomic_DNA"/>
</dbReference>
<name>A0A1I3W293_9HYPH</name>
<accession>A0A1I3W293</accession>
<keyword evidence="2" id="KW-1185">Reference proteome</keyword>
<dbReference type="Proteomes" id="UP000199598">
    <property type="component" value="Unassembled WGS sequence"/>
</dbReference>